<keyword evidence="1" id="KW-1133">Transmembrane helix</keyword>
<organism evidence="2 3">
    <name type="scientific">Macrophomina phaseolina (strain MS6)</name>
    <name type="common">Charcoal rot fungus</name>
    <dbReference type="NCBI Taxonomy" id="1126212"/>
    <lineage>
        <taxon>Eukaryota</taxon>
        <taxon>Fungi</taxon>
        <taxon>Dikarya</taxon>
        <taxon>Ascomycota</taxon>
        <taxon>Pezizomycotina</taxon>
        <taxon>Dothideomycetes</taxon>
        <taxon>Dothideomycetes incertae sedis</taxon>
        <taxon>Botryosphaeriales</taxon>
        <taxon>Botryosphaeriaceae</taxon>
        <taxon>Macrophomina</taxon>
    </lineage>
</organism>
<feature type="transmembrane region" description="Helical" evidence="1">
    <location>
        <begin position="12"/>
        <end position="39"/>
    </location>
</feature>
<comment type="caution">
    <text evidence="2">The sequence shown here is derived from an EMBL/GenBank/DDBJ whole genome shotgun (WGS) entry which is preliminary data.</text>
</comment>
<accession>K2RRM2</accession>
<evidence type="ECO:0000256" key="1">
    <source>
        <dbReference type="SAM" id="Phobius"/>
    </source>
</evidence>
<feature type="transmembrane region" description="Helical" evidence="1">
    <location>
        <begin position="90"/>
        <end position="107"/>
    </location>
</feature>
<protein>
    <submittedName>
        <fullName evidence="2">Uncharacterized protein</fullName>
    </submittedName>
</protein>
<evidence type="ECO:0000313" key="2">
    <source>
        <dbReference type="EMBL" id="EKG17363.1"/>
    </source>
</evidence>
<dbReference type="VEuPathDB" id="FungiDB:MPH_05429"/>
<dbReference type="AlphaFoldDB" id="K2RRM2"/>
<dbReference type="HOGENOM" id="CLU_1928016_0_0_1"/>
<gene>
    <name evidence="2" type="ORF">MPH_05429</name>
</gene>
<dbReference type="Proteomes" id="UP000007129">
    <property type="component" value="Unassembled WGS sequence"/>
</dbReference>
<sequence>MSPSVETALVPLFLGIVFWPLPGMMNALCTLLFSVSHLHGLRSMAHWHFLSLTLQLSDIWVSFWCSVRLSLLITCFGPVKGPISMDRVRFFLLFFLSLSFVQDLFAGDVQLRNCLVPFLYGNQYGLVVAKQ</sequence>
<keyword evidence="1" id="KW-0812">Transmembrane</keyword>
<reference evidence="2 3" key="1">
    <citation type="journal article" date="2012" name="BMC Genomics">
        <title>Tools to kill: Genome of one of the most destructive plant pathogenic fungi Macrophomina phaseolina.</title>
        <authorList>
            <person name="Islam M.S."/>
            <person name="Haque M.S."/>
            <person name="Islam M.M."/>
            <person name="Emdad E.M."/>
            <person name="Halim A."/>
            <person name="Hossen Q.M.M."/>
            <person name="Hossain M.Z."/>
            <person name="Ahmed B."/>
            <person name="Rahim S."/>
            <person name="Rahman M.S."/>
            <person name="Alam M.M."/>
            <person name="Hou S."/>
            <person name="Wan X."/>
            <person name="Saito J.A."/>
            <person name="Alam M."/>
        </authorList>
    </citation>
    <scope>NUCLEOTIDE SEQUENCE [LARGE SCALE GENOMIC DNA]</scope>
    <source>
        <strain evidence="2 3">MS6</strain>
    </source>
</reference>
<dbReference type="EMBL" id="AHHD01000249">
    <property type="protein sequence ID" value="EKG17363.1"/>
    <property type="molecule type" value="Genomic_DNA"/>
</dbReference>
<proteinExistence type="predicted"/>
<keyword evidence="1" id="KW-0472">Membrane</keyword>
<name>K2RRM2_MACPH</name>
<dbReference type="InParanoid" id="K2RRM2"/>
<evidence type="ECO:0000313" key="3">
    <source>
        <dbReference type="Proteomes" id="UP000007129"/>
    </source>
</evidence>